<dbReference type="Gene3D" id="3.90.79.10">
    <property type="entry name" value="Nucleoside Triphosphate Pyrophosphohydrolase"/>
    <property type="match status" value="1"/>
</dbReference>
<feature type="compositionally biased region" description="Basic residues" evidence="3">
    <location>
        <begin position="99"/>
        <end position="113"/>
    </location>
</feature>
<evidence type="ECO:0000259" key="4">
    <source>
        <dbReference type="PROSITE" id="PS51462"/>
    </source>
</evidence>
<feature type="compositionally biased region" description="Basic residues" evidence="3">
    <location>
        <begin position="174"/>
        <end position="188"/>
    </location>
</feature>
<dbReference type="SUPFAM" id="SSF55811">
    <property type="entry name" value="Nudix"/>
    <property type="match status" value="1"/>
</dbReference>
<dbReference type="GO" id="GO:0016787">
    <property type="term" value="F:hydrolase activity"/>
    <property type="evidence" value="ECO:0007669"/>
    <property type="project" value="UniProtKB-KW"/>
</dbReference>
<dbReference type="InterPro" id="IPR000086">
    <property type="entry name" value="NUDIX_hydrolase_dom"/>
</dbReference>
<protein>
    <submittedName>
        <fullName evidence="5">NUDIX domain-containing protein</fullName>
    </submittedName>
</protein>
<evidence type="ECO:0000256" key="3">
    <source>
        <dbReference type="SAM" id="MobiDB-lite"/>
    </source>
</evidence>
<comment type="similarity">
    <text evidence="1">Belongs to the Nudix hydrolase family.</text>
</comment>
<dbReference type="Proteomes" id="UP000006465">
    <property type="component" value="Chromosome"/>
</dbReference>
<dbReference type="PROSITE" id="PS00893">
    <property type="entry name" value="NUDIX_BOX"/>
    <property type="match status" value="1"/>
</dbReference>
<dbReference type="InterPro" id="IPR020084">
    <property type="entry name" value="NUDIX_hydrolase_CS"/>
</dbReference>
<feature type="compositionally biased region" description="Polar residues" evidence="3">
    <location>
        <begin position="33"/>
        <end position="43"/>
    </location>
</feature>
<sequence>MSENEQSRLSSVNSTESTAPRRRRRTRSRRLGSDQTGRSSQSHRTAEGGRASATQQSEKKRADSQRNANAQASGEERASKSKKSSSQENAHGSSSRGQKTNKAHKSSKSRKNGSRSTTSRSAAKRKENQGTTTPQAHESGDNESRATRRKRRTRTGQRTAQRSTPTSTSTLENKRRRRRPQNAHRSKNSRASLRNQYQTSKINTRDETSAGGLVISGLAEAVDNNNNVDLSRIYVALIGRLDRRGRLLWSMPKGHVEPGEDKGKTAEREVWEETGIHGEVFADLGTIDYWFVSEGVRIHKTVHHHLLRYVDGDLNDEDPEVTEVSWIPADELIEHFAYADERKLARIAHDLIPEYAIKEKAEGRKTPR</sequence>
<accession>A0AAU8PQ76</accession>
<evidence type="ECO:0000313" key="5">
    <source>
        <dbReference type="EMBL" id="AFK17731.1"/>
    </source>
</evidence>
<organism evidence="5 6">
    <name type="scientific">Corynebacterium pseudotuberculosis 258</name>
    <dbReference type="NCBI Taxonomy" id="1168865"/>
    <lineage>
        <taxon>Bacteria</taxon>
        <taxon>Bacillati</taxon>
        <taxon>Actinomycetota</taxon>
        <taxon>Actinomycetes</taxon>
        <taxon>Mycobacteriales</taxon>
        <taxon>Corynebacteriaceae</taxon>
        <taxon>Corynebacterium</taxon>
    </lineage>
</organism>
<dbReference type="PANTHER" id="PTHR43736:SF1">
    <property type="entry name" value="DIHYDRONEOPTERIN TRIPHOSPHATE DIPHOSPHATASE"/>
    <property type="match status" value="1"/>
</dbReference>
<feature type="compositionally biased region" description="Polar residues" evidence="3">
    <location>
        <begin position="189"/>
        <end position="202"/>
    </location>
</feature>
<reference evidence="5 6" key="1">
    <citation type="journal article" date="2013" name="J. Biotechnol.">
        <title>Genome sequence of Corynebacterium pseudotuberculosis biovar equi strain 258 and prediction of antigenic targets to improve biotechnological vaccine production.</title>
        <authorList>
            <person name="Soares S.C."/>
            <person name="Trost E."/>
            <person name="Ramos R.T."/>
            <person name="Carneiro A.R."/>
            <person name="Santos A.R."/>
            <person name="Pinto A.C."/>
            <person name="Barbosa E."/>
            <person name="Aburjaile F."/>
            <person name="Ali A."/>
            <person name="Diniz C.A."/>
            <person name="Hassan S.S."/>
            <person name="Fiaux K."/>
            <person name="Guimaraes L.C."/>
            <person name="Bakhtiar S.M."/>
            <person name="Pereira U."/>
            <person name="Almeida S.S."/>
            <person name="Abreu V.A."/>
            <person name="Rocha F.S."/>
            <person name="Dorella F.A."/>
            <person name="Miyoshi A."/>
            <person name="Silva A."/>
            <person name="Azevedo V."/>
            <person name="Tauch A."/>
        </authorList>
    </citation>
    <scope>NUCLEOTIDE SEQUENCE [LARGE SCALE GENOMIC DNA]</scope>
    <source>
        <strain evidence="5 6">258</strain>
    </source>
</reference>
<gene>
    <name evidence="5" type="ORF">CP258_10805</name>
</gene>
<dbReference type="CDD" id="cd03673">
    <property type="entry name" value="NUDIX_Ap6A_hydrolase"/>
    <property type="match status" value="1"/>
</dbReference>
<dbReference type="PANTHER" id="PTHR43736">
    <property type="entry name" value="ADP-RIBOSE PYROPHOSPHATASE"/>
    <property type="match status" value="1"/>
</dbReference>
<dbReference type="Pfam" id="PF00293">
    <property type="entry name" value="NUDIX"/>
    <property type="match status" value="1"/>
</dbReference>
<keyword evidence="2" id="KW-0378">Hydrolase</keyword>
<dbReference type="PROSITE" id="PS51462">
    <property type="entry name" value="NUDIX"/>
    <property type="match status" value="1"/>
</dbReference>
<dbReference type="AlphaFoldDB" id="A0AAU8PQ76"/>
<evidence type="ECO:0000256" key="2">
    <source>
        <dbReference type="ARBA" id="ARBA00022801"/>
    </source>
</evidence>
<dbReference type="EMBL" id="CP003540">
    <property type="protein sequence ID" value="AFK17731.1"/>
    <property type="molecule type" value="Genomic_DNA"/>
</dbReference>
<dbReference type="KEGG" id="coe:CP258_10805"/>
<name>A0AAU8PQ76_CORPS</name>
<feature type="compositionally biased region" description="Basic residues" evidence="3">
    <location>
        <begin position="20"/>
        <end position="30"/>
    </location>
</feature>
<dbReference type="RefSeq" id="WP_014367885.1">
    <property type="nucleotide sequence ID" value="NC_017945.3"/>
</dbReference>
<dbReference type="InterPro" id="IPR015797">
    <property type="entry name" value="NUDIX_hydrolase-like_dom_sf"/>
</dbReference>
<proteinExistence type="inferred from homology"/>
<feature type="compositionally biased region" description="Polar residues" evidence="3">
    <location>
        <begin position="87"/>
        <end position="98"/>
    </location>
</feature>
<evidence type="ECO:0000313" key="6">
    <source>
        <dbReference type="Proteomes" id="UP000006465"/>
    </source>
</evidence>
<feature type="region of interest" description="Disordered" evidence="3">
    <location>
        <begin position="1"/>
        <end position="205"/>
    </location>
</feature>
<evidence type="ECO:0000256" key="1">
    <source>
        <dbReference type="ARBA" id="ARBA00005582"/>
    </source>
</evidence>
<feature type="domain" description="Nudix hydrolase" evidence="4">
    <location>
        <begin position="205"/>
        <end position="349"/>
    </location>
</feature>
<feature type="compositionally biased region" description="Polar residues" evidence="3">
    <location>
        <begin position="1"/>
        <end position="18"/>
    </location>
</feature>